<dbReference type="AlphaFoldDB" id="A0A1H4C3T0"/>
<dbReference type="Pfam" id="PF07715">
    <property type="entry name" value="Plug"/>
    <property type="match status" value="1"/>
</dbReference>
<dbReference type="GO" id="GO:0044718">
    <property type="term" value="P:siderophore transmembrane transport"/>
    <property type="evidence" value="ECO:0007669"/>
    <property type="project" value="TreeGrafter"/>
</dbReference>
<accession>A0A1H4C3T0</accession>
<dbReference type="Gene3D" id="3.55.50.30">
    <property type="match status" value="1"/>
</dbReference>
<dbReference type="InterPro" id="IPR012910">
    <property type="entry name" value="Plug_dom"/>
</dbReference>
<evidence type="ECO:0000313" key="16">
    <source>
        <dbReference type="Proteomes" id="UP000199041"/>
    </source>
</evidence>
<evidence type="ECO:0000256" key="9">
    <source>
        <dbReference type="ARBA" id="ARBA00023136"/>
    </source>
</evidence>
<comment type="subcellular location">
    <subcellularLocation>
        <location evidence="1 12">Cell outer membrane</location>
        <topology evidence="1 12">Multi-pass membrane protein</topology>
    </subcellularLocation>
</comment>
<name>A0A1H4C3T0_9BACT</name>
<evidence type="ECO:0000256" key="10">
    <source>
        <dbReference type="ARBA" id="ARBA00023170"/>
    </source>
</evidence>
<feature type="domain" description="Secretin/TonB short N-terminal" evidence="14">
    <location>
        <begin position="59"/>
        <end position="110"/>
    </location>
</feature>
<keyword evidence="4" id="KW-0410">Iron transport</keyword>
<dbReference type="InterPro" id="IPR023997">
    <property type="entry name" value="TonB-dep_OMP_SusC/RagA_CS"/>
</dbReference>
<keyword evidence="10" id="KW-0675">Receptor</keyword>
<keyword evidence="3 12" id="KW-1134">Transmembrane beta strand</keyword>
<keyword evidence="16" id="KW-1185">Reference proteome</keyword>
<dbReference type="SMART" id="SM00965">
    <property type="entry name" value="STN"/>
    <property type="match status" value="1"/>
</dbReference>
<sequence length="1171" mass="130362">MYKLLFNLKNSRLLMKRKVLLLCLFTVFLTAFASAQITLKVDKVPLEGVLKAIQNQSGYTFFYSSKLLQGTHSVSLDVKNDSINHVLDLIFKGQPVEYEIVNKTIVIKRKQAPGQEDQVKGRVLDSAGHPLQNVEVRALGTDVATLTDLDGRFLIQVDKKNGPIKQLAFSYVGYRGTIVQVEGKNTLAVTMEPEDKLLDQVMVIAYGKAKRQSITGSVSSITSDQIEKRPLTTVTGALEGVDPGIQVNNAYGQPGSSPTIRIRGFASVNGENDPLYVLDGVVFQGSIADINPADVESISVLKDATSAALYGSRASNGVIVITTKSGKKGTTSLEASTNQGVYNRGIAEYDKLGTDDYMEVMWKGYRNSLMTSSPSKYPTADLAGAEASSTLISDILGYNIYNKDADQLFDANGKLVDGAAVLSGYQGDLNWYDPVLRNGYRRNYNVSGSAATDKSSLFFSAGYLKEDGFVKRSGFERFNGLIKGSVKPTTWIDMGFNMSGSRQESNYVSQSSSTAYANPIYFARNMAPIYPVHLHDAATGDYILDEFGNKQYDDGATTYTRPQNSGRNAVWELQLDNDYTTRTTLSGQFYTAIKFLRDFTASTTADVNYRNSQERTYNNAIIGDGAGNNGRTSRTEYNYKTYTFRQQLNWQKHIKDHDITALVAHENYKYNYTYQYGYKTTQTFAGDDELINFTNITSLDGYSNNATTESYLGTVRYSYKDKYFADGSYRRDGSSRFSEKKRQGEFYSLGAAWLITRENFMKNISFVNDLRLRASYGQVGNDAGAGYYSFLSLYEQDQNANLAAFYKKQYANPDLVWESENSFSTALEGRIFKRLNFTVEYFNKQNEDLFFDVNYPLSGGSTSTSTAENIQTQNIGNVVNRGWEVTLNADIVRSTNWTWNLGVNATTYKNVIKTLPEENRENGLINGTKKYMEGHGVYDFWLYQFVGVDQFTGNSLYLVNETDFGVNGADVPTDYLVQIGDKYYTTNTTYAKQDWSGSAIPKIYGGINSTLSWKNLSLYTLVTFSLGGKTYDGNYQDLMQVTSNPHSLSTDVLKSWDGVPDGVTESSANRIDPNGTPSINYTLSSYNNATSSRFLQNGSYWVIKNIALSYKLPQQWLNHVGIRGAKASLGVENLFTFTHLKGMNPQYSYSGTTGNYLMTARVFNVGVSISL</sequence>
<dbReference type="Gene3D" id="2.40.170.20">
    <property type="entry name" value="TonB-dependent receptor, beta-barrel domain"/>
    <property type="match status" value="1"/>
</dbReference>
<dbReference type="GO" id="GO:0009279">
    <property type="term" value="C:cell outer membrane"/>
    <property type="evidence" value="ECO:0007669"/>
    <property type="project" value="UniProtKB-SubCell"/>
</dbReference>
<evidence type="ECO:0000256" key="6">
    <source>
        <dbReference type="ARBA" id="ARBA00022729"/>
    </source>
</evidence>
<dbReference type="NCBIfam" id="TIGR04057">
    <property type="entry name" value="SusC_RagA_signa"/>
    <property type="match status" value="1"/>
</dbReference>
<keyword evidence="6" id="KW-0732">Signal</keyword>
<dbReference type="NCBIfam" id="TIGR04056">
    <property type="entry name" value="OMP_RagA_SusC"/>
    <property type="match status" value="1"/>
</dbReference>
<keyword evidence="11 12" id="KW-0998">Cell outer membrane</keyword>
<dbReference type="EMBL" id="FNQY01000027">
    <property type="protein sequence ID" value="SEA55029.1"/>
    <property type="molecule type" value="Genomic_DNA"/>
</dbReference>
<keyword evidence="9 12" id="KW-0472">Membrane</keyword>
<dbReference type="InterPro" id="IPR037066">
    <property type="entry name" value="Plug_dom_sf"/>
</dbReference>
<dbReference type="Gene3D" id="2.170.130.10">
    <property type="entry name" value="TonB-dependent receptor, plug domain"/>
    <property type="match status" value="1"/>
</dbReference>
<dbReference type="Pfam" id="PF13715">
    <property type="entry name" value="CarbopepD_reg_2"/>
    <property type="match status" value="1"/>
</dbReference>
<evidence type="ECO:0000256" key="1">
    <source>
        <dbReference type="ARBA" id="ARBA00004571"/>
    </source>
</evidence>
<organism evidence="15 16">
    <name type="scientific">Arachidicoccus rhizosphaerae</name>
    <dbReference type="NCBI Taxonomy" id="551991"/>
    <lineage>
        <taxon>Bacteria</taxon>
        <taxon>Pseudomonadati</taxon>
        <taxon>Bacteroidota</taxon>
        <taxon>Chitinophagia</taxon>
        <taxon>Chitinophagales</taxon>
        <taxon>Chitinophagaceae</taxon>
        <taxon>Arachidicoccus</taxon>
    </lineage>
</organism>
<dbReference type="PROSITE" id="PS52016">
    <property type="entry name" value="TONB_DEPENDENT_REC_3"/>
    <property type="match status" value="1"/>
</dbReference>
<evidence type="ECO:0000256" key="3">
    <source>
        <dbReference type="ARBA" id="ARBA00022452"/>
    </source>
</evidence>
<keyword evidence="7" id="KW-0408">Iron</keyword>
<evidence type="ECO:0000256" key="13">
    <source>
        <dbReference type="RuleBase" id="RU003357"/>
    </source>
</evidence>
<proteinExistence type="inferred from homology"/>
<keyword evidence="2 12" id="KW-0813">Transport</keyword>
<keyword evidence="4" id="KW-0406">Ion transport</keyword>
<dbReference type="InterPro" id="IPR011662">
    <property type="entry name" value="Secretin/TonB_short_N"/>
</dbReference>
<evidence type="ECO:0000256" key="4">
    <source>
        <dbReference type="ARBA" id="ARBA00022496"/>
    </source>
</evidence>
<evidence type="ECO:0000313" key="15">
    <source>
        <dbReference type="EMBL" id="SEA55029.1"/>
    </source>
</evidence>
<dbReference type="InterPro" id="IPR039426">
    <property type="entry name" value="TonB-dep_rcpt-like"/>
</dbReference>
<protein>
    <submittedName>
        <fullName evidence="15">TonB-linked outer membrane protein, SusC/RagA family</fullName>
    </submittedName>
</protein>
<dbReference type="Gene3D" id="2.60.40.1120">
    <property type="entry name" value="Carboxypeptidase-like, regulatory domain"/>
    <property type="match status" value="1"/>
</dbReference>
<dbReference type="GO" id="GO:0015344">
    <property type="term" value="F:siderophore uptake transmembrane transporter activity"/>
    <property type="evidence" value="ECO:0007669"/>
    <property type="project" value="TreeGrafter"/>
</dbReference>
<reference evidence="15 16" key="1">
    <citation type="submission" date="2016-10" db="EMBL/GenBank/DDBJ databases">
        <authorList>
            <person name="de Groot N.N."/>
        </authorList>
    </citation>
    <scope>NUCLEOTIDE SEQUENCE [LARGE SCALE GENOMIC DNA]</scope>
    <source>
        <strain evidence="15 16">Vu-144</strain>
    </source>
</reference>
<evidence type="ECO:0000256" key="2">
    <source>
        <dbReference type="ARBA" id="ARBA00022448"/>
    </source>
</evidence>
<evidence type="ECO:0000256" key="8">
    <source>
        <dbReference type="ARBA" id="ARBA00023077"/>
    </source>
</evidence>
<dbReference type="STRING" id="551991.SAMN05192529_12716"/>
<keyword evidence="5 12" id="KW-0812">Transmembrane</keyword>
<keyword evidence="8 13" id="KW-0798">TonB box</keyword>
<dbReference type="SUPFAM" id="SSF49464">
    <property type="entry name" value="Carboxypeptidase regulatory domain-like"/>
    <property type="match status" value="1"/>
</dbReference>
<dbReference type="InterPro" id="IPR036942">
    <property type="entry name" value="Beta-barrel_TonB_sf"/>
</dbReference>
<evidence type="ECO:0000256" key="5">
    <source>
        <dbReference type="ARBA" id="ARBA00022692"/>
    </source>
</evidence>
<dbReference type="OrthoDB" id="9768177at2"/>
<dbReference type="Proteomes" id="UP000199041">
    <property type="component" value="Unassembled WGS sequence"/>
</dbReference>
<dbReference type="Pfam" id="PF00593">
    <property type="entry name" value="TonB_dep_Rec_b-barrel"/>
    <property type="match status" value="1"/>
</dbReference>
<evidence type="ECO:0000259" key="14">
    <source>
        <dbReference type="SMART" id="SM00965"/>
    </source>
</evidence>
<comment type="similarity">
    <text evidence="12 13">Belongs to the TonB-dependent receptor family.</text>
</comment>
<evidence type="ECO:0000256" key="12">
    <source>
        <dbReference type="PROSITE-ProRule" id="PRU01360"/>
    </source>
</evidence>
<dbReference type="SUPFAM" id="SSF56935">
    <property type="entry name" value="Porins"/>
    <property type="match status" value="1"/>
</dbReference>
<evidence type="ECO:0000256" key="7">
    <source>
        <dbReference type="ARBA" id="ARBA00023004"/>
    </source>
</evidence>
<dbReference type="PANTHER" id="PTHR30069:SF29">
    <property type="entry name" value="HEMOGLOBIN AND HEMOGLOBIN-HAPTOGLOBIN-BINDING PROTEIN 1-RELATED"/>
    <property type="match status" value="1"/>
</dbReference>
<dbReference type="PANTHER" id="PTHR30069">
    <property type="entry name" value="TONB-DEPENDENT OUTER MEMBRANE RECEPTOR"/>
    <property type="match status" value="1"/>
</dbReference>
<dbReference type="InterPro" id="IPR008969">
    <property type="entry name" value="CarboxyPept-like_regulatory"/>
</dbReference>
<dbReference type="InterPro" id="IPR023996">
    <property type="entry name" value="TonB-dep_OMP_SusC/RagA"/>
</dbReference>
<gene>
    <name evidence="15" type="ORF">SAMN05192529_12716</name>
</gene>
<dbReference type="InterPro" id="IPR000531">
    <property type="entry name" value="Beta-barrel_TonB"/>
</dbReference>
<evidence type="ECO:0000256" key="11">
    <source>
        <dbReference type="ARBA" id="ARBA00023237"/>
    </source>
</evidence>
<dbReference type="Pfam" id="PF07660">
    <property type="entry name" value="STN"/>
    <property type="match status" value="1"/>
</dbReference>